<name>A0A0M3QZG1_DROBS</name>
<dbReference type="EMBL" id="CP012528">
    <property type="protein sequence ID" value="ALC49363.1"/>
    <property type="molecule type" value="Genomic_DNA"/>
</dbReference>
<reference evidence="2 3" key="1">
    <citation type="submission" date="2015-08" db="EMBL/GenBank/DDBJ databases">
        <title>Ancestral chromatin configuration constrains chromatin evolution on differentiating sex chromosomes in Drosophila.</title>
        <authorList>
            <person name="Zhou Q."/>
            <person name="Bachtrog D."/>
        </authorList>
    </citation>
    <scope>NUCLEOTIDE SEQUENCE [LARGE SCALE GENOMIC DNA]</scope>
    <source>
        <tissue evidence="2">Whole larvae</tissue>
    </source>
</reference>
<keyword evidence="1" id="KW-0812">Transmembrane</keyword>
<evidence type="ECO:0000313" key="3">
    <source>
        <dbReference type="Proteomes" id="UP000494163"/>
    </source>
</evidence>
<dbReference type="Proteomes" id="UP000494163">
    <property type="component" value="Chromosome X"/>
</dbReference>
<gene>
    <name evidence="2" type="ORF">Dbus_chrXg1219</name>
</gene>
<keyword evidence="1" id="KW-0472">Membrane</keyword>
<proteinExistence type="predicted"/>
<dbReference type="AlphaFoldDB" id="A0A0M3QZG1"/>
<organism evidence="2 3">
    <name type="scientific">Drosophila busckii</name>
    <name type="common">Fruit fly</name>
    <dbReference type="NCBI Taxonomy" id="30019"/>
    <lineage>
        <taxon>Eukaryota</taxon>
        <taxon>Metazoa</taxon>
        <taxon>Ecdysozoa</taxon>
        <taxon>Arthropoda</taxon>
        <taxon>Hexapoda</taxon>
        <taxon>Insecta</taxon>
        <taxon>Pterygota</taxon>
        <taxon>Neoptera</taxon>
        <taxon>Endopterygota</taxon>
        <taxon>Diptera</taxon>
        <taxon>Brachycera</taxon>
        <taxon>Muscomorpha</taxon>
        <taxon>Ephydroidea</taxon>
        <taxon>Drosophilidae</taxon>
        <taxon>Drosophila</taxon>
    </lineage>
</organism>
<feature type="transmembrane region" description="Helical" evidence="1">
    <location>
        <begin position="23"/>
        <end position="45"/>
    </location>
</feature>
<accession>A0A0M3QZG1</accession>
<dbReference type="OMA" id="RGWHEIP"/>
<evidence type="ECO:0000256" key="1">
    <source>
        <dbReference type="SAM" id="Phobius"/>
    </source>
</evidence>
<protein>
    <submittedName>
        <fullName evidence="2">CG9034</fullName>
    </submittedName>
</protein>
<dbReference type="OrthoDB" id="6600151at2759"/>
<keyword evidence="1" id="KW-1133">Transmembrane helix</keyword>
<evidence type="ECO:0000313" key="2">
    <source>
        <dbReference type="EMBL" id="ALC49363.1"/>
    </source>
</evidence>
<keyword evidence="3" id="KW-1185">Reference proteome</keyword>
<sequence length="77" mass="8485">MSASAARGSTSLLKRAWHEIPDIVGGSAMAIAGIVMAGIGLVNYYSKDGDNRRYKQGYVVYRHDDPRAQKVRNDEDD</sequence>
<dbReference type="STRING" id="30019.A0A0M3QZG1"/>